<dbReference type="PANTHER" id="PTHR41795">
    <property type="entry name" value="EXOPOLYSACCHARIDE SYNTHESIS PROTEIN"/>
    <property type="match status" value="1"/>
</dbReference>
<feature type="transmembrane region" description="Helical" evidence="1">
    <location>
        <begin position="49"/>
        <end position="71"/>
    </location>
</feature>
<proteinExistence type="predicted"/>
<feature type="transmembrane region" description="Helical" evidence="1">
    <location>
        <begin position="189"/>
        <end position="212"/>
    </location>
</feature>
<keyword evidence="1" id="KW-1133">Transmembrane helix</keyword>
<keyword evidence="1" id="KW-0812">Transmembrane</keyword>
<feature type="transmembrane region" description="Helical" evidence="1">
    <location>
        <begin position="77"/>
        <end position="96"/>
    </location>
</feature>
<dbReference type="PIRSF" id="PIRSF033239">
    <property type="entry name" value="ExoD"/>
    <property type="match status" value="1"/>
</dbReference>
<dbReference type="InterPro" id="IPR010331">
    <property type="entry name" value="ExoD"/>
</dbReference>
<name>C6ASS3_RHILS</name>
<dbReference type="HOGENOM" id="CLU_093444_0_2_5"/>
<dbReference type="Proteomes" id="UP000002256">
    <property type="component" value="Chromosome"/>
</dbReference>
<evidence type="ECO:0000313" key="2">
    <source>
        <dbReference type="EMBL" id="ACS55322.1"/>
    </source>
</evidence>
<protein>
    <submittedName>
        <fullName evidence="2">Exopolysaccharide synthesis ExoD</fullName>
    </submittedName>
</protein>
<accession>C6ASS3</accession>
<evidence type="ECO:0000256" key="1">
    <source>
        <dbReference type="SAM" id="Phobius"/>
    </source>
</evidence>
<feature type="transmembrane region" description="Helical" evidence="1">
    <location>
        <begin position="154"/>
        <end position="183"/>
    </location>
</feature>
<dbReference type="PANTHER" id="PTHR41795:SF1">
    <property type="entry name" value="EXOPOLYSACCHARIDE SYNTHESIS PROTEIN"/>
    <property type="match status" value="1"/>
</dbReference>
<evidence type="ECO:0000313" key="3">
    <source>
        <dbReference type="Proteomes" id="UP000002256"/>
    </source>
</evidence>
<keyword evidence="1" id="KW-0472">Membrane</keyword>
<organism evidence="2 3">
    <name type="scientific">Rhizobium leguminosarum bv. trifolii (strain WSM1325)</name>
    <dbReference type="NCBI Taxonomy" id="395491"/>
    <lineage>
        <taxon>Bacteria</taxon>
        <taxon>Pseudomonadati</taxon>
        <taxon>Pseudomonadota</taxon>
        <taxon>Alphaproteobacteria</taxon>
        <taxon>Hyphomicrobiales</taxon>
        <taxon>Rhizobiaceae</taxon>
        <taxon>Rhizobium/Agrobacterium group</taxon>
        <taxon>Rhizobium</taxon>
    </lineage>
</organism>
<dbReference type="EMBL" id="CP001622">
    <property type="protein sequence ID" value="ACS55322.1"/>
    <property type="molecule type" value="Genomic_DNA"/>
</dbReference>
<dbReference type="KEGG" id="rlg:Rleg_1027"/>
<dbReference type="AlphaFoldDB" id="C6ASS3"/>
<sequence length="220" mass="23098">MRDGDQLKMDCVMSDQAGNRRPPRGVATARLREMLELARAKGGLSIGEALEAMGSTSIAFTILFLAIPALTPIPGPFGMVFGTALALVSLQIVAGGRKVWLPAIVRDRRVSSAALDLVVGHAVPVIARVEKVVRAGRLQALTGPTVQALLGIPVFLLAVVIALPIPFGNILPVFSLVVLAVALMERDGLVTLIGLLLTLATIVATAALLYFIKAMIFTAS</sequence>
<gene>
    <name evidence="2" type="ordered locus">Rleg_1027</name>
</gene>
<dbReference type="Pfam" id="PF06055">
    <property type="entry name" value="ExoD"/>
    <property type="match status" value="1"/>
</dbReference>
<reference evidence="2 3" key="1">
    <citation type="journal article" date="2010" name="Stand. Genomic Sci.">
        <title>Complete genome sequence of Rhizobium leguminosarum bv. trifolii strain WSM1325, an effective microsymbiont of annual Mediterranean clovers.</title>
        <authorList>
            <person name="Reeve W."/>
            <person name="O'Hara G."/>
            <person name="Chain P."/>
            <person name="Ardley J."/>
            <person name="Brau L."/>
            <person name="Nandesena K."/>
            <person name="Tiwari R."/>
            <person name="Copeland A."/>
            <person name="Nolan M."/>
            <person name="Han C."/>
            <person name="Brettin T."/>
            <person name="Land M."/>
            <person name="Ovchinikova G."/>
            <person name="Ivanova N."/>
            <person name="Mavromatis K."/>
            <person name="Markowitz V."/>
            <person name="Kyrpides N."/>
            <person name="Melino V."/>
            <person name="Denton M."/>
            <person name="Yates R."/>
            <person name="Howieson J."/>
        </authorList>
    </citation>
    <scope>NUCLEOTIDE SEQUENCE [LARGE SCALE GENOMIC DNA]</scope>
    <source>
        <strain evidence="2 3">WSM1325</strain>
    </source>
</reference>